<gene>
    <name evidence="1" type="ORF">Pka01_26540</name>
</gene>
<proteinExistence type="predicted"/>
<evidence type="ECO:0008006" key="3">
    <source>
        <dbReference type="Google" id="ProtNLM"/>
    </source>
</evidence>
<comment type="caution">
    <text evidence="1">The sequence shown here is derived from an EMBL/GenBank/DDBJ whole genome shotgun (WGS) entry which is preliminary data.</text>
</comment>
<dbReference type="EMBL" id="BONV01000009">
    <property type="protein sequence ID" value="GIG79527.1"/>
    <property type="molecule type" value="Genomic_DNA"/>
</dbReference>
<sequence>MVCALGAVAWDWGIIPPFQRYTVAMPPVTATPEQVTLAYLRALDAHDTKTARALSTKDHRPVTDLWLQGTTGISDIDITDSRGESGATVATSFTTHGSDDSFVDGSYWVYTLTRDSRSGRWLINSEGMG</sequence>
<organism evidence="1 2">
    <name type="scientific">Planotetraspora kaengkrachanensis</name>
    <dbReference type="NCBI Taxonomy" id="575193"/>
    <lineage>
        <taxon>Bacteria</taxon>
        <taxon>Bacillati</taxon>
        <taxon>Actinomycetota</taxon>
        <taxon>Actinomycetes</taxon>
        <taxon>Streptosporangiales</taxon>
        <taxon>Streptosporangiaceae</taxon>
        <taxon>Planotetraspora</taxon>
    </lineage>
</organism>
<accession>A0A8J3LVJ3</accession>
<dbReference type="AlphaFoldDB" id="A0A8J3LVJ3"/>
<evidence type="ECO:0000313" key="2">
    <source>
        <dbReference type="Proteomes" id="UP000630097"/>
    </source>
</evidence>
<name>A0A8J3LVJ3_9ACTN</name>
<protein>
    <recommendedName>
        <fullName evidence="3">DUF4829 domain-containing protein</fullName>
    </recommendedName>
</protein>
<evidence type="ECO:0000313" key="1">
    <source>
        <dbReference type="EMBL" id="GIG79527.1"/>
    </source>
</evidence>
<dbReference type="Proteomes" id="UP000630097">
    <property type="component" value="Unassembled WGS sequence"/>
</dbReference>
<reference evidence="1 2" key="1">
    <citation type="submission" date="2021-01" db="EMBL/GenBank/DDBJ databases">
        <title>Whole genome shotgun sequence of Planotetraspora kaengkrachanensis NBRC 104272.</title>
        <authorList>
            <person name="Komaki H."/>
            <person name="Tamura T."/>
        </authorList>
    </citation>
    <scope>NUCLEOTIDE SEQUENCE [LARGE SCALE GENOMIC DNA]</scope>
    <source>
        <strain evidence="1 2">NBRC 104272</strain>
    </source>
</reference>
<keyword evidence="2" id="KW-1185">Reference proteome</keyword>